<dbReference type="Gene3D" id="2.60.120.380">
    <property type="match status" value="1"/>
</dbReference>
<dbReference type="InterPro" id="IPR008979">
    <property type="entry name" value="Galactose-bd-like_sf"/>
</dbReference>
<keyword evidence="11" id="KW-1185">Reference proteome</keyword>
<dbReference type="InterPro" id="IPR051048">
    <property type="entry name" value="Peptidase_S8/S53_subtilisin"/>
</dbReference>
<dbReference type="AlphaFoldDB" id="A0A1H6L122"/>
<dbReference type="Pfam" id="PF00082">
    <property type="entry name" value="Peptidase_S8"/>
    <property type="match status" value="1"/>
</dbReference>
<feature type="active site" description="Charge relay system" evidence="6">
    <location>
        <position position="382"/>
    </location>
</feature>
<evidence type="ECO:0000313" key="10">
    <source>
        <dbReference type="EMBL" id="SEH77954.1"/>
    </source>
</evidence>
<dbReference type="Proteomes" id="UP000199634">
    <property type="component" value="Unassembled WGS sequence"/>
</dbReference>
<dbReference type="InterPro" id="IPR036852">
    <property type="entry name" value="Peptidase_S8/S53_dom_sf"/>
</dbReference>
<sequence length="686" mass="73662">MKNKITKLFLALLTLSFGYNANAQVEDQPMPDYVRKATNIEFLNNFAKEKEAEFEANYKKAVEIARREGKPISGDRDGSTFFLVGFDEEMGELIYKKTYNNAVVESNMFFNNVAIGSSLQTANAKPLHLDNIIGAGMTVGVWDGGAGLPNHLGFATGRYQPKNNPNSNNNTQNSINHSAHVAGTVAAGEFGNKDAKGFAYGATVHAYFGLGNDLATMIPAATSTTNPIYVSNHSYGVDFEGNPNVTASIFGRYDASAKAYDELANNAPYYTMVFAAGNDRGENYNPSRPGGKDLLSQGGVSKNTVVVAATRGTEDFSGITGVSSVTSAGNGPFITPYSNYGPTDDFRIKPDIAAKGGVYNIDPVVSVGTSSVSATATMQGTSMAAPAVTGVFTLWQGYYKTVFNKYMKSASVRALMAHTARETGPAAGPDFMFGWGLIDADKGRQIIDQAAENTALFGEFEIAQNTTFEYEFEYDGAEPLVATIAWNDPAGTVTSQANLNLAKLVNDLDLRLINTDNNTVYYPWSLVHNIGLAATSTGIAVRDVDNTRDNIEKIEPENAAAGNYKLVVSYKGTIQGGSQDYTLIISGAGGQMPETDGLASIEDKILSELKVYPNPVDSYLNIDGDLEALVNAKVQIFDLSGKRIQEADLNFNSNNAGVDVSALNPGMYILKISKETATQSYKFVKK</sequence>
<dbReference type="InterPro" id="IPR026444">
    <property type="entry name" value="Secre_tail"/>
</dbReference>
<evidence type="ECO:0000256" key="3">
    <source>
        <dbReference type="ARBA" id="ARBA00022729"/>
    </source>
</evidence>
<evidence type="ECO:0000256" key="4">
    <source>
        <dbReference type="ARBA" id="ARBA00022801"/>
    </source>
</evidence>
<dbReference type="OrthoDB" id="9792152at2"/>
<dbReference type="PANTHER" id="PTHR43399">
    <property type="entry name" value="SUBTILISIN-RELATED"/>
    <property type="match status" value="1"/>
</dbReference>
<comment type="similarity">
    <text evidence="1 6">Belongs to the peptidase S8 family.</text>
</comment>
<dbReference type="InterPro" id="IPR000209">
    <property type="entry name" value="Peptidase_S8/S53_dom"/>
</dbReference>
<gene>
    <name evidence="10" type="ORF">SAMN02927937_01389</name>
</gene>
<evidence type="ECO:0000256" key="5">
    <source>
        <dbReference type="ARBA" id="ARBA00022825"/>
    </source>
</evidence>
<dbReference type="SUPFAM" id="SSF52743">
    <property type="entry name" value="Subtilisin-like"/>
    <property type="match status" value="1"/>
</dbReference>
<dbReference type="InterPro" id="IPR023828">
    <property type="entry name" value="Peptidase_S8_Ser-AS"/>
</dbReference>
<dbReference type="InterPro" id="IPR015500">
    <property type="entry name" value="Peptidase_S8_subtilisin-rel"/>
</dbReference>
<dbReference type="STRING" id="1159016.SAMN02927937_01389"/>
<reference evidence="10 11" key="1">
    <citation type="submission" date="2016-10" db="EMBL/GenBank/DDBJ databases">
        <authorList>
            <person name="de Groot N.N."/>
        </authorList>
    </citation>
    <scope>NUCLEOTIDE SEQUENCE [LARGE SCALE GENOMIC DNA]</scope>
    <source>
        <strain evidence="10 11">CGMCC 1.10825</strain>
    </source>
</reference>
<feature type="active site" description="Charge relay system" evidence="6">
    <location>
        <position position="143"/>
    </location>
</feature>
<feature type="domain" description="Peptidase S8/S53" evidence="8">
    <location>
        <begin position="134"/>
        <end position="436"/>
    </location>
</feature>
<evidence type="ECO:0000313" key="11">
    <source>
        <dbReference type="Proteomes" id="UP000199634"/>
    </source>
</evidence>
<protein>
    <submittedName>
        <fullName evidence="10">Por secretion system C-terminal sorting domain-containing protein</fullName>
    </submittedName>
</protein>
<dbReference type="Gene3D" id="3.40.50.200">
    <property type="entry name" value="Peptidase S8/S53 domain"/>
    <property type="match status" value="1"/>
</dbReference>
<dbReference type="Pfam" id="PF18962">
    <property type="entry name" value="Por_Secre_tail"/>
    <property type="match status" value="1"/>
</dbReference>
<evidence type="ECO:0000256" key="6">
    <source>
        <dbReference type="PROSITE-ProRule" id="PRU01240"/>
    </source>
</evidence>
<feature type="signal peptide" evidence="7">
    <location>
        <begin position="1"/>
        <end position="23"/>
    </location>
</feature>
<dbReference type="GO" id="GO:0004252">
    <property type="term" value="F:serine-type endopeptidase activity"/>
    <property type="evidence" value="ECO:0007669"/>
    <property type="project" value="UniProtKB-UniRule"/>
</dbReference>
<dbReference type="NCBIfam" id="TIGR04183">
    <property type="entry name" value="Por_Secre_tail"/>
    <property type="match status" value="1"/>
</dbReference>
<dbReference type="PROSITE" id="PS00138">
    <property type="entry name" value="SUBTILASE_SER"/>
    <property type="match status" value="1"/>
</dbReference>
<keyword evidence="3 7" id="KW-0732">Signal</keyword>
<feature type="domain" description="Secretion system C-terminal sorting" evidence="9">
    <location>
        <begin position="611"/>
        <end position="683"/>
    </location>
</feature>
<organism evidence="10 11">
    <name type="scientific">Paenimyroides marinum</name>
    <dbReference type="NCBI Taxonomy" id="1159016"/>
    <lineage>
        <taxon>Bacteria</taxon>
        <taxon>Pseudomonadati</taxon>
        <taxon>Bacteroidota</taxon>
        <taxon>Flavobacteriia</taxon>
        <taxon>Flavobacteriales</taxon>
        <taxon>Flavobacteriaceae</taxon>
        <taxon>Paenimyroides</taxon>
    </lineage>
</organism>
<dbReference type="PRINTS" id="PR00723">
    <property type="entry name" value="SUBTILISIN"/>
</dbReference>
<dbReference type="GO" id="GO:0006508">
    <property type="term" value="P:proteolysis"/>
    <property type="evidence" value="ECO:0007669"/>
    <property type="project" value="UniProtKB-KW"/>
</dbReference>
<feature type="active site" description="Charge relay system" evidence="6">
    <location>
        <position position="177"/>
    </location>
</feature>
<dbReference type="PROSITE" id="PS51892">
    <property type="entry name" value="SUBTILASE"/>
    <property type="match status" value="1"/>
</dbReference>
<dbReference type="SUPFAM" id="SSF49785">
    <property type="entry name" value="Galactose-binding domain-like"/>
    <property type="match status" value="1"/>
</dbReference>
<evidence type="ECO:0000256" key="1">
    <source>
        <dbReference type="ARBA" id="ARBA00011073"/>
    </source>
</evidence>
<keyword evidence="4 6" id="KW-0378">Hydrolase</keyword>
<proteinExistence type="inferred from homology"/>
<evidence type="ECO:0000259" key="9">
    <source>
        <dbReference type="Pfam" id="PF18962"/>
    </source>
</evidence>
<dbReference type="EMBL" id="FNXE01000016">
    <property type="protein sequence ID" value="SEH77954.1"/>
    <property type="molecule type" value="Genomic_DNA"/>
</dbReference>
<keyword evidence="2 6" id="KW-0645">Protease</keyword>
<feature type="chain" id="PRO_5011496879" evidence="7">
    <location>
        <begin position="24"/>
        <end position="686"/>
    </location>
</feature>
<dbReference type="PANTHER" id="PTHR43399:SF4">
    <property type="entry name" value="CELL WALL-ASSOCIATED PROTEASE"/>
    <property type="match status" value="1"/>
</dbReference>
<keyword evidence="5 6" id="KW-0720">Serine protease</keyword>
<evidence type="ECO:0000259" key="8">
    <source>
        <dbReference type="Pfam" id="PF00082"/>
    </source>
</evidence>
<name>A0A1H6L122_9FLAO</name>
<evidence type="ECO:0000256" key="2">
    <source>
        <dbReference type="ARBA" id="ARBA00022670"/>
    </source>
</evidence>
<evidence type="ECO:0000256" key="7">
    <source>
        <dbReference type="SAM" id="SignalP"/>
    </source>
</evidence>
<accession>A0A1H6L122</accession>